<keyword evidence="2" id="KW-0812">Transmembrane</keyword>
<gene>
    <name evidence="3" type="ORF">HO173_013313</name>
</gene>
<accession>A0A8H6FCA4</accession>
<evidence type="ECO:0000313" key="3">
    <source>
        <dbReference type="EMBL" id="KAF6223100.1"/>
    </source>
</evidence>
<feature type="transmembrane region" description="Helical" evidence="2">
    <location>
        <begin position="552"/>
        <end position="575"/>
    </location>
</feature>
<protein>
    <submittedName>
        <fullName evidence="3">Uncharacterized protein</fullName>
    </submittedName>
</protein>
<dbReference type="OrthoDB" id="5381672at2759"/>
<dbReference type="RefSeq" id="XP_037157974.1">
    <property type="nucleotide sequence ID" value="XM_037315135.1"/>
</dbReference>
<reference evidence="3 4" key="1">
    <citation type="journal article" date="2020" name="Genomics">
        <title>Complete, high-quality genomes from long-read metagenomic sequencing of two wolf lichen thalli reveals enigmatic genome architecture.</title>
        <authorList>
            <person name="McKenzie S.K."/>
            <person name="Walston R.F."/>
            <person name="Allen J.L."/>
        </authorList>
    </citation>
    <scope>NUCLEOTIDE SEQUENCE [LARGE SCALE GENOMIC DNA]</scope>
    <source>
        <strain evidence="3">WasteWater2</strain>
    </source>
</reference>
<sequence length="678" mass="75544">MKELKRLRKARELQRHNLGLWLVLLYSVSTILTWVVTCLLCYRPVNLPTYYDPNSDFTREQYDSNDRWRKLTRVTSALIGSVTIPVTSAICAKAAVVYCQKHSNQHNQMLTMRQMLALADKGWSDIQILLDVMRPSTSRRTRSTLLILSALLCGVGIAIPTLQGALVQTVHVQVSTSDTFDNTNLGVQPNLQYLSAMRDSIDDYRKMVHAVTENTVSARLSNNQSHTWPPSRSNLTMASSESSTESQDSTGASFLASPFFTSSFPVGTDTGQSRVYALRLNSSLQCDSIEQPEFPASCGGSMPFETAYSNVDSSGSSLDSYSCSLFTFRLCFPSENTSSWYGTNLRQDVTEQFFLDFQYIHETSEDDAGDPWPAINPLTNFTRRCRSNTTLGYFELPNNWNNHSAGPLYEGCSNATLSCPELDVSMDENGLATSPSPFITSIFAIFGDDTFFKTLSVAKDTSDDFHELCSHWDPARPLENCDLLDYRPGMLARSLYDWLINFRSLDSITAALSFTMSLSNKAILNQDVTEFVGNDIYNPLGYGIMKPSMSPAAMIFLSFLISIQLIGLVSLALYAHSRPRWTESLDSFALIRLGAAMADDLPLVSAIEAFELTVLDETHGWVGDSGGSEEFRTLKIGGPEPLKEKERYRMIKAGSTLRMRAWDYDGLRRKSVIDVIGG</sequence>
<dbReference type="EMBL" id="JACCJC010000141">
    <property type="protein sequence ID" value="KAF6223100.1"/>
    <property type="molecule type" value="Genomic_DNA"/>
</dbReference>
<proteinExistence type="predicted"/>
<keyword evidence="4" id="KW-1185">Reference proteome</keyword>
<dbReference type="Proteomes" id="UP000578531">
    <property type="component" value="Unassembled WGS sequence"/>
</dbReference>
<name>A0A8H6FCA4_9LECA</name>
<feature type="transmembrane region" description="Helical" evidence="2">
    <location>
        <begin position="77"/>
        <end position="99"/>
    </location>
</feature>
<feature type="compositionally biased region" description="Low complexity" evidence="1">
    <location>
        <begin position="239"/>
        <end position="250"/>
    </location>
</feature>
<feature type="transmembrane region" description="Helical" evidence="2">
    <location>
        <begin position="20"/>
        <end position="45"/>
    </location>
</feature>
<organism evidence="3 4">
    <name type="scientific">Letharia columbiana</name>
    <dbReference type="NCBI Taxonomy" id="112416"/>
    <lineage>
        <taxon>Eukaryota</taxon>
        <taxon>Fungi</taxon>
        <taxon>Dikarya</taxon>
        <taxon>Ascomycota</taxon>
        <taxon>Pezizomycotina</taxon>
        <taxon>Lecanoromycetes</taxon>
        <taxon>OSLEUM clade</taxon>
        <taxon>Lecanoromycetidae</taxon>
        <taxon>Lecanorales</taxon>
        <taxon>Lecanorineae</taxon>
        <taxon>Parmeliaceae</taxon>
        <taxon>Letharia</taxon>
    </lineage>
</organism>
<feature type="region of interest" description="Disordered" evidence="1">
    <location>
        <begin position="220"/>
        <end position="250"/>
    </location>
</feature>
<comment type="caution">
    <text evidence="3">The sequence shown here is derived from an EMBL/GenBank/DDBJ whole genome shotgun (WGS) entry which is preliminary data.</text>
</comment>
<evidence type="ECO:0000256" key="1">
    <source>
        <dbReference type="SAM" id="MobiDB-lite"/>
    </source>
</evidence>
<dbReference type="AlphaFoldDB" id="A0A8H6FCA4"/>
<evidence type="ECO:0000313" key="4">
    <source>
        <dbReference type="Proteomes" id="UP000578531"/>
    </source>
</evidence>
<keyword evidence="2" id="KW-1133">Transmembrane helix</keyword>
<evidence type="ECO:0000256" key="2">
    <source>
        <dbReference type="SAM" id="Phobius"/>
    </source>
</evidence>
<dbReference type="GeneID" id="59294939"/>
<feature type="transmembrane region" description="Helical" evidence="2">
    <location>
        <begin position="143"/>
        <end position="162"/>
    </location>
</feature>
<keyword evidence="2" id="KW-0472">Membrane</keyword>
<feature type="compositionally biased region" description="Polar residues" evidence="1">
    <location>
        <begin position="220"/>
        <end position="238"/>
    </location>
</feature>